<dbReference type="Proteomes" id="UP000887565">
    <property type="component" value="Unplaced"/>
</dbReference>
<evidence type="ECO:0000313" key="1">
    <source>
        <dbReference type="Proteomes" id="UP000887565"/>
    </source>
</evidence>
<dbReference type="AlphaFoldDB" id="A0A915I6K3"/>
<dbReference type="WBParaSite" id="nRc.2.0.1.t09769-RA">
    <property type="protein sequence ID" value="nRc.2.0.1.t09769-RA"/>
    <property type="gene ID" value="nRc.2.0.1.g09769"/>
</dbReference>
<proteinExistence type="predicted"/>
<name>A0A915I6K3_ROMCU</name>
<organism evidence="1 2">
    <name type="scientific">Romanomermis culicivorax</name>
    <name type="common">Nematode worm</name>
    <dbReference type="NCBI Taxonomy" id="13658"/>
    <lineage>
        <taxon>Eukaryota</taxon>
        <taxon>Metazoa</taxon>
        <taxon>Ecdysozoa</taxon>
        <taxon>Nematoda</taxon>
        <taxon>Enoplea</taxon>
        <taxon>Dorylaimia</taxon>
        <taxon>Mermithida</taxon>
        <taxon>Mermithoidea</taxon>
        <taxon>Mermithidae</taxon>
        <taxon>Romanomermis</taxon>
    </lineage>
</organism>
<protein>
    <submittedName>
        <fullName evidence="2">Uncharacterized protein</fullName>
    </submittedName>
</protein>
<accession>A0A915I6K3</accession>
<sequence>MHVVPFLLSTTEEAVDCLLALPLLPYTTPLPTVTTVHFRINKYFLKNADYFMDDVYSDTIQQVYLFA</sequence>
<reference evidence="2" key="1">
    <citation type="submission" date="2022-11" db="UniProtKB">
        <authorList>
            <consortium name="WormBaseParasite"/>
        </authorList>
    </citation>
    <scope>IDENTIFICATION</scope>
</reference>
<keyword evidence="1" id="KW-1185">Reference proteome</keyword>
<evidence type="ECO:0000313" key="2">
    <source>
        <dbReference type="WBParaSite" id="nRc.2.0.1.t09769-RA"/>
    </source>
</evidence>